<keyword evidence="1" id="KW-0812">Transmembrane</keyword>
<feature type="transmembrane region" description="Helical" evidence="1">
    <location>
        <begin position="41"/>
        <end position="60"/>
    </location>
</feature>
<keyword evidence="1" id="KW-0472">Membrane</keyword>
<protein>
    <recommendedName>
        <fullName evidence="4">DUF2178 domain-containing protein</fullName>
    </recommendedName>
</protein>
<evidence type="ECO:0008006" key="4">
    <source>
        <dbReference type="Google" id="ProtNLM"/>
    </source>
</evidence>
<feature type="transmembrane region" description="Helical" evidence="1">
    <location>
        <begin position="15"/>
        <end position="35"/>
    </location>
</feature>
<accession>A0ABY5TZN6</accession>
<evidence type="ECO:0000256" key="1">
    <source>
        <dbReference type="SAM" id="Phobius"/>
    </source>
</evidence>
<keyword evidence="3" id="KW-1185">Reference proteome</keyword>
<gene>
    <name evidence="2" type="ORF">NYR52_12115</name>
</gene>
<name>A0ABY5TZN6_LACSH</name>
<feature type="transmembrane region" description="Helical" evidence="1">
    <location>
        <begin position="167"/>
        <end position="190"/>
    </location>
</feature>
<feature type="transmembrane region" description="Helical" evidence="1">
    <location>
        <begin position="124"/>
        <end position="141"/>
    </location>
</feature>
<evidence type="ECO:0000313" key="3">
    <source>
        <dbReference type="Proteomes" id="UP001058650"/>
    </source>
</evidence>
<keyword evidence="1" id="KW-1133">Transmembrane helix</keyword>
<dbReference type="RefSeq" id="WP_259435720.1">
    <property type="nucleotide sequence ID" value="NZ_CP103866.1"/>
</dbReference>
<sequence>MMQDQQRQALRKRQWLYLNGLLVAVLLLLGLLLAFNVTAPQFFLVVGLLFLVTPVSIWVFKESNPLLRALPGMGELSQYEHEKLGESWGNYQFSTALLQTACSLFFFVQAFIREGGAPFREGIPIWYFIVVPVIILLIINLNHRSHIKRMDGKTPEQLHTYAEEKKLFSTVFASVTLVMTLIGTCVVMLLS</sequence>
<reference evidence="2" key="1">
    <citation type="submission" date="2022-08" db="EMBL/GenBank/DDBJ databases">
        <title>The complete genome sequence of the thermophilic bacterium Laceyella sacchari FBKL4.010 reveals the basis for tetramethylpyrazine biosynthesis in Moutai-flavor Daqu.</title>
        <authorList>
            <person name="Li D."/>
            <person name="Huang W."/>
            <person name="Wang C."/>
            <person name="Qiu S."/>
        </authorList>
    </citation>
    <scope>NUCLEOTIDE SEQUENCE</scope>
    <source>
        <strain evidence="2">FBKL4.014</strain>
    </source>
</reference>
<evidence type="ECO:0000313" key="2">
    <source>
        <dbReference type="EMBL" id="UWE02871.1"/>
    </source>
</evidence>
<proteinExistence type="predicted"/>
<organism evidence="2 3">
    <name type="scientific">Laceyella sacchari</name>
    <name type="common">Thermoactinomyces thalpophilus</name>
    <dbReference type="NCBI Taxonomy" id="37482"/>
    <lineage>
        <taxon>Bacteria</taxon>
        <taxon>Bacillati</taxon>
        <taxon>Bacillota</taxon>
        <taxon>Bacilli</taxon>
        <taxon>Bacillales</taxon>
        <taxon>Thermoactinomycetaceae</taxon>
        <taxon>Laceyella</taxon>
    </lineage>
</organism>
<feature type="transmembrane region" description="Helical" evidence="1">
    <location>
        <begin position="93"/>
        <end position="112"/>
    </location>
</feature>
<dbReference type="EMBL" id="CP103866">
    <property type="protein sequence ID" value="UWE02871.1"/>
    <property type="molecule type" value="Genomic_DNA"/>
</dbReference>
<dbReference type="Proteomes" id="UP001058650">
    <property type="component" value="Chromosome"/>
</dbReference>